<dbReference type="Pfam" id="PF13521">
    <property type="entry name" value="AAA_28"/>
    <property type="match status" value="1"/>
</dbReference>
<dbReference type="InterPro" id="IPR038727">
    <property type="entry name" value="NadR/Ttd14_AAA_dom"/>
</dbReference>
<organism evidence="2 3">
    <name type="scientific">Parazoarcus communis</name>
    <dbReference type="NCBI Taxonomy" id="41977"/>
    <lineage>
        <taxon>Bacteria</taxon>
        <taxon>Pseudomonadati</taxon>
        <taxon>Pseudomonadota</taxon>
        <taxon>Betaproteobacteria</taxon>
        <taxon>Rhodocyclales</taxon>
        <taxon>Zoogloeaceae</taxon>
        <taxon>Parazoarcus</taxon>
    </lineage>
</organism>
<dbReference type="AlphaFoldDB" id="A0A2U8GWW2"/>
<evidence type="ECO:0000313" key="2">
    <source>
        <dbReference type="EMBL" id="AWI78172.1"/>
    </source>
</evidence>
<accession>A0A2U8GWW2</accession>
<dbReference type="GeneID" id="84660725"/>
<protein>
    <submittedName>
        <fullName evidence="2">ATPase</fullName>
    </submittedName>
</protein>
<dbReference type="OrthoDB" id="5638848at2"/>
<evidence type="ECO:0000259" key="1">
    <source>
        <dbReference type="Pfam" id="PF13521"/>
    </source>
</evidence>
<gene>
    <name evidence="2" type="ORF">CEW87_01695</name>
</gene>
<dbReference type="RefSeq" id="WP_013520789.1">
    <property type="nucleotide sequence ID" value="NZ_CP022188.1"/>
</dbReference>
<proteinExistence type="predicted"/>
<dbReference type="Proteomes" id="UP000244902">
    <property type="component" value="Chromosome"/>
</dbReference>
<dbReference type="EMBL" id="CP022188">
    <property type="protein sequence ID" value="AWI78172.1"/>
    <property type="molecule type" value="Genomic_DNA"/>
</dbReference>
<dbReference type="SUPFAM" id="SSF52540">
    <property type="entry name" value="P-loop containing nucleoside triphosphate hydrolases"/>
    <property type="match status" value="1"/>
</dbReference>
<evidence type="ECO:0000313" key="3">
    <source>
        <dbReference type="Proteomes" id="UP000244902"/>
    </source>
</evidence>
<sequence length="160" mass="18215">MGVEWKSRDAVIEEPGRRIVQEQTRTGGQALPWLDMTAFLRGAIDLALDNHANAPRSNTQWVFFDRGLIDAAAAPQALDGTTILDTIAQSHRYHSRIFLAPPWPEIYVQDEERRHSMDEARAEFERLQRTYPALGYAVSRLPKIRVAQRADFVLDTLASR</sequence>
<reference evidence="2 3" key="1">
    <citation type="submission" date="2017-06" db="EMBL/GenBank/DDBJ databases">
        <title>Azoarcus sp. TSNA42 complete genome sequence.</title>
        <authorList>
            <person name="Woo J.-H."/>
            <person name="Kim H.-S."/>
        </authorList>
    </citation>
    <scope>NUCLEOTIDE SEQUENCE [LARGE SCALE GENOMIC DNA]</scope>
    <source>
        <strain evidence="2 3">TSNA42</strain>
    </source>
</reference>
<feature type="domain" description="NadR/Ttd14 AAA" evidence="1">
    <location>
        <begin position="10"/>
        <end position="149"/>
    </location>
</feature>
<dbReference type="InterPro" id="IPR027417">
    <property type="entry name" value="P-loop_NTPase"/>
</dbReference>
<name>A0A2U8GWW2_9RHOO</name>
<dbReference type="Gene3D" id="3.40.50.300">
    <property type="entry name" value="P-loop containing nucleotide triphosphate hydrolases"/>
    <property type="match status" value="1"/>
</dbReference>